<organism evidence="1 2">
    <name type="scientific">Monoraphidium neglectum</name>
    <dbReference type="NCBI Taxonomy" id="145388"/>
    <lineage>
        <taxon>Eukaryota</taxon>
        <taxon>Viridiplantae</taxon>
        <taxon>Chlorophyta</taxon>
        <taxon>core chlorophytes</taxon>
        <taxon>Chlorophyceae</taxon>
        <taxon>CS clade</taxon>
        <taxon>Sphaeropleales</taxon>
        <taxon>Selenastraceae</taxon>
        <taxon>Monoraphidium</taxon>
    </lineage>
</organism>
<dbReference type="AlphaFoldDB" id="A0A0D2MBL5"/>
<dbReference type="EMBL" id="KK105369">
    <property type="protein sequence ID" value="KIY92725.1"/>
    <property type="molecule type" value="Genomic_DNA"/>
</dbReference>
<evidence type="ECO:0000313" key="2">
    <source>
        <dbReference type="Proteomes" id="UP000054498"/>
    </source>
</evidence>
<dbReference type="GeneID" id="25732879"/>
<accession>A0A0D2MBL5</accession>
<gene>
    <name evidence="1" type="ORF">MNEG_15238</name>
</gene>
<name>A0A0D2MBL5_9CHLO</name>
<keyword evidence="2" id="KW-1185">Reference proteome</keyword>
<feature type="non-terminal residue" evidence="1">
    <location>
        <position position="1"/>
    </location>
</feature>
<dbReference type="RefSeq" id="XP_013891745.1">
    <property type="nucleotide sequence ID" value="XM_014036291.1"/>
</dbReference>
<dbReference type="Proteomes" id="UP000054498">
    <property type="component" value="Unassembled WGS sequence"/>
</dbReference>
<sequence length="54" mass="6234">AHREPPQRGPLDTHAPPRWRRHVLTRQQWAHRRAARAGQVVRRGAQAVFGARPL</sequence>
<feature type="non-terminal residue" evidence="1">
    <location>
        <position position="54"/>
    </location>
</feature>
<evidence type="ECO:0000313" key="1">
    <source>
        <dbReference type="EMBL" id="KIY92725.1"/>
    </source>
</evidence>
<protein>
    <submittedName>
        <fullName evidence="1">Uncharacterized protein</fullName>
    </submittedName>
</protein>
<reference evidence="1 2" key="1">
    <citation type="journal article" date="2013" name="BMC Genomics">
        <title>Reconstruction of the lipid metabolism for the microalga Monoraphidium neglectum from its genome sequence reveals characteristics suitable for biofuel production.</title>
        <authorList>
            <person name="Bogen C."/>
            <person name="Al-Dilaimi A."/>
            <person name="Albersmeier A."/>
            <person name="Wichmann J."/>
            <person name="Grundmann M."/>
            <person name="Rupp O."/>
            <person name="Lauersen K.J."/>
            <person name="Blifernez-Klassen O."/>
            <person name="Kalinowski J."/>
            <person name="Goesmann A."/>
            <person name="Mussgnug J.H."/>
            <person name="Kruse O."/>
        </authorList>
    </citation>
    <scope>NUCLEOTIDE SEQUENCE [LARGE SCALE GENOMIC DNA]</scope>
    <source>
        <strain evidence="1 2">SAG 48.87</strain>
    </source>
</reference>
<dbReference type="KEGG" id="mng:MNEG_15238"/>
<proteinExistence type="predicted"/>